<dbReference type="Gene3D" id="1.10.260.40">
    <property type="entry name" value="lambda repressor-like DNA-binding domains"/>
    <property type="match status" value="1"/>
</dbReference>
<dbReference type="InterPro" id="IPR050807">
    <property type="entry name" value="TransReg_Diox_bact_type"/>
</dbReference>
<dbReference type="InterPro" id="IPR010982">
    <property type="entry name" value="Lambda_DNA-bd_dom_sf"/>
</dbReference>
<proteinExistence type="predicted"/>
<dbReference type="GO" id="GO:0003677">
    <property type="term" value="F:DNA binding"/>
    <property type="evidence" value="ECO:0007669"/>
    <property type="project" value="UniProtKB-KW"/>
</dbReference>
<dbReference type="OrthoDB" id="9814553at2"/>
<evidence type="ECO:0000313" key="3">
    <source>
        <dbReference type="EMBL" id="MRG86883.1"/>
    </source>
</evidence>
<reference evidence="3 4" key="1">
    <citation type="submission" date="2019-11" db="EMBL/GenBank/DDBJ databases">
        <authorList>
            <person name="Li J."/>
        </authorList>
    </citation>
    <scope>NUCLEOTIDE SEQUENCE [LARGE SCALE GENOMIC DNA]</scope>
    <source>
        <strain evidence="3 4">J4</strain>
    </source>
</reference>
<dbReference type="Proteomes" id="UP000480185">
    <property type="component" value="Unassembled WGS sequence"/>
</dbReference>
<dbReference type="PROSITE" id="PS50943">
    <property type="entry name" value="HTH_CROC1"/>
    <property type="match status" value="1"/>
</dbReference>
<dbReference type="SUPFAM" id="SSF47413">
    <property type="entry name" value="lambda repressor-like DNA-binding domains"/>
    <property type="match status" value="1"/>
</dbReference>
<name>A0A6G1X7A2_9BACI</name>
<dbReference type="PANTHER" id="PTHR46797">
    <property type="entry name" value="HTH-TYPE TRANSCRIPTIONAL REGULATOR"/>
    <property type="match status" value="1"/>
</dbReference>
<dbReference type="CDD" id="cd00093">
    <property type="entry name" value="HTH_XRE"/>
    <property type="match status" value="1"/>
</dbReference>
<evidence type="ECO:0000259" key="2">
    <source>
        <dbReference type="PROSITE" id="PS50943"/>
    </source>
</evidence>
<evidence type="ECO:0000313" key="4">
    <source>
        <dbReference type="Proteomes" id="UP000480185"/>
    </source>
</evidence>
<dbReference type="GO" id="GO:0003700">
    <property type="term" value="F:DNA-binding transcription factor activity"/>
    <property type="evidence" value="ECO:0007669"/>
    <property type="project" value="TreeGrafter"/>
</dbReference>
<dbReference type="AlphaFoldDB" id="A0A6G1X7A2"/>
<feature type="domain" description="HTH cro/C1-type" evidence="2">
    <location>
        <begin position="15"/>
        <end position="69"/>
    </location>
</feature>
<gene>
    <name evidence="3" type="ORF">GH754_11245</name>
</gene>
<dbReference type="RefSeq" id="WP_153728791.1">
    <property type="nucleotide sequence ID" value="NZ_WJNH01000007.1"/>
</dbReference>
<dbReference type="EMBL" id="WJNH01000007">
    <property type="protein sequence ID" value="MRG86883.1"/>
    <property type="molecule type" value="Genomic_DNA"/>
</dbReference>
<comment type="caution">
    <text evidence="3">The sequence shown here is derived from an EMBL/GenBank/DDBJ whole genome shotgun (WGS) entry which is preliminary data.</text>
</comment>
<protein>
    <submittedName>
        <fullName evidence="3">Helix-turn-helix domain-containing protein</fullName>
    </submittedName>
</protein>
<accession>A0A6G1X7A2</accession>
<keyword evidence="4" id="KW-1185">Reference proteome</keyword>
<dbReference type="PANTHER" id="PTHR46797:SF24">
    <property type="entry name" value="DNA-BINDING PHAGE PROTEIN"/>
    <property type="match status" value="1"/>
</dbReference>
<organism evidence="3 4">
    <name type="scientific">Salinibacillus xinjiangensis</name>
    <dbReference type="NCBI Taxonomy" id="1229268"/>
    <lineage>
        <taxon>Bacteria</taxon>
        <taxon>Bacillati</taxon>
        <taxon>Bacillota</taxon>
        <taxon>Bacilli</taxon>
        <taxon>Bacillales</taxon>
        <taxon>Bacillaceae</taxon>
        <taxon>Salinibacillus</taxon>
    </lineage>
</organism>
<keyword evidence="1" id="KW-0238">DNA-binding</keyword>
<dbReference type="Pfam" id="PF01381">
    <property type="entry name" value="HTH_3"/>
    <property type="match status" value="1"/>
</dbReference>
<evidence type="ECO:0000256" key="1">
    <source>
        <dbReference type="ARBA" id="ARBA00023125"/>
    </source>
</evidence>
<dbReference type="GO" id="GO:0005829">
    <property type="term" value="C:cytosol"/>
    <property type="evidence" value="ECO:0007669"/>
    <property type="project" value="TreeGrafter"/>
</dbReference>
<dbReference type="InterPro" id="IPR001387">
    <property type="entry name" value="Cro/C1-type_HTH"/>
</dbReference>
<sequence length="118" mass="13358">MKSRETLSKVIGDRIRLLRKKAGLSQEELGHRAGLHPTYIGQLERGEKNATLESIDKVANALRVSLDAIVGFTDTKITAQNETLIEIIQYLNKANFEEQKVILKIVKLLIEWREKSSS</sequence>
<dbReference type="SMART" id="SM00530">
    <property type="entry name" value="HTH_XRE"/>
    <property type="match status" value="1"/>
</dbReference>